<name>A0AAQ3UAM1_PASNO</name>
<dbReference type="AlphaFoldDB" id="A0AAQ3UAM1"/>
<feature type="compositionally biased region" description="Pro residues" evidence="1">
    <location>
        <begin position="105"/>
        <end position="114"/>
    </location>
</feature>
<organism evidence="2 3">
    <name type="scientific">Paspalum notatum var. saurae</name>
    <dbReference type="NCBI Taxonomy" id="547442"/>
    <lineage>
        <taxon>Eukaryota</taxon>
        <taxon>Viridiplantae</taxon>
        <taxon>Streptophyta</taxon>
        <taxon>Embryophyta</taxon>
        <taxon>Tracheophyta</taxon>
        <taxon>Spermatophyta</taxon>
        <taxon>Magnoliopsida</taxon>
        <taxon>Liliopsida</taxon>
        <taxon>Poales</taxon>
        <taxon>Poaceae</taxon>
        <taxon>PACMAD clade</taxon>
        <taxon>Panicoideae</taxon>
        <taxon>Andropogonodae</taxon>
        <taxon>Paspaleae</taxon>
        <taxon>Paspalinae</taxon>
        <taxon>Paspalum</taxon>
    </lineage>
</organism>
<sequence length="114" mass="12355">MESWHETRCAVLSSVHFSRLTPNLFRLSPLTHPLSHTAEAPSRSPTAAAMSSAAALLLRPTSATTHPFLHLPSPKSRFLRLHPSRRRLPVPRLSLTPTANSGNNSPPPAVPSCP</sequence>
<accession>A0AAQ3UAM1</accession>
<evidence type="ECO:0000313" key="3">
    <source>
        <dbReference type="Proteomes" id="UP001341281"/>
    </source>
</evidence>
<gene>
    <name evidence="2" type="ORF">U9M48_033410</name>
</gene>
<dbReference type="Proteomes" id="UP001341281">
    <property type="component" value="Chromosome 07"/>
</dbReference>
<evidence type="ECO:0000313" key="2">
    <source>
        <dbReference type="EMBL" id="WVZ86660.1"/>
    </source>
</evidence>
<dbReference type="EMBL" id="CP144751">
    <property type="protein sequence ID" value="WVZ86660.1"/>
    <property type="molecule type" value="Genomic_DNA"/>
</dbReference>
<proteinExistence type="predicted"/>
<protein>
    <submittedName>
        <fullName evidence="2">Uncharacterized protein</fullName>
    </submittedName>
</protein>
<keyword evidence="3" id="KW-1185">Reference proteome</keyword>
<evidence type="ECO:0000256" key="1">
    <source>
        <dbReference type="SAM" id="MobiDB-lite"/>
    </source>
</evidence>
<feature type="compositionally biased region" description="Basic residues" evidence="1">
    <location>
        <begin position="80"/>
        <end position="89"/>
    </location>
</feature>
<reference evidence="2 3" key="1">
    <citation type="submission" date="2024-02" db="EMBL/GenBank/DDBJ databases">
        <title>High-quality chromosome-scale genome assembly of Pensacola bahiagrass (Paspalum notatum Flugge var. saurae).</title>
        <authorList>
            <person name="Vega J.M."/>
            <person name="Podio M."/>
            <person name="Orjuela J."/>
            <person name="Siena L.A."/>
            <person name="Pessino S.C."/>
            <person name="Combes M.C."/>
            <person name="Mariac C."/>
            <person name="Albertini E."/>
            <person name="Pupilli F."/>
            <person name="Ortiz J.P.A."/>
            <person name="Leblanc O."/>
        </authorList>
    </citation>
    <scope>NUCLEOTIDE SEQUENCE [LARGE SCALE GENOMIC DNA]</scope>
    <source>
        <strain evidence="2">R1</strain>
        <tissue evidence="2">Leaf</tissue>
    </source>
</reference>
<feature type="region of interest" description="Disordered" evidence="1">
    <location>
        <begin position="80"/>
        <end position="114"/>
    </location>
</feature>